<sequence>MRRLAPLSRAIRIYAVDRVPGVTSAASGAQLKQSLRPEAMAGAQRLAAAVQRQRDERRREPSCAKEEMAKEEREEGAEGGRGAALGALLRSLDGAIGGQRLAKDAVARAMRRRALRLDDTERPLRLLFAGPSGVGKTAMAVGVCEALVGSCVPERNFKRFNLSEFSHPSKFNRLTGGDPNYVGYKEGGELTNFIRQAEERRARRLGGGEHTSCVLLLDEVDRAADGLLTFLMNFLDQGQLTDGRGETVDASRAVVIMTTNCGQAPIKAAAHLSRAGDHEVARRQIVSMIRGEVLKDICDGRWENLGRLGAIVPFLPLDAEGRADIVTRQLRGIATRLSRAKSPAVLSRWTDGVVAALAAQWDEDLGGRSTRDAIESNVVEAIAEALDGLSSTGSAPVELELDVEEGSSAEDLCKFVCRVR</sequence>
<reference evidence="5 6" key="1">
    <citation type="journal article" date="2024" name="Science">
        <title>Giant polyketide synthase enzymes in the biosynthesis of giant marine polyether toxins.</title>
        <authorList>
            <person name="Fallon T.R."/>
            <person name="Shende V.V."/>
            <person name="Wierzbicki I.H."/>
            <person name="Pendleton A.L."/>
            <person name="Watervoot N.F."/>
            <person name="Auber R.P."/>
            <person name="Gonzalez D.J."/>
            <person name="Wisecaver J.H."/>
            <person name="Moore B.S."/>
        </authorList>
    </citation>
    <scope>NUCLEOTIDE SEQUENCE [LARGE SCALE GENOMIC DNA]</scope>
    <source>
        <strain evidence="5 6">12B1</strain>
    </source>
</reference>
<dbReference type="InterPro" id="IPR003959">
    <property type="entry name" value="ATPase_AAA_core"/>
</dbReference>
<dbReference type="InterPro" id="IPR001270">
    <property type="entry name" value="ClpA/B"/>
</dbReference>
<dbReference type="InterPro" id="IPR027417">
    <property type="entry name" value="P-loop_NTPase"/>
</dbReference>
<dbReference type="PANTHER" id="PTHR11638">
    <property type="entry name" value="ATP-DEPENDENT CLP PROTEASE"/>
    <property type="match status" value="1"/>
</dbReference>
<dbReference type="Proteomes" id="UP001515480">
    <property type="component" value="Unassembled WGS sequence"/>
</dbReference>
<evidence type="ECO:0000256" key="3">
    <source>
        <dbReference type="SAM" id="MobiDB-lite"/>
    </source>
</evidence>
<evidence type="ECO:0000259" key="4">
    <source>
        <dbReference type="SMART" id="SM00382"/>
    </source>
</evidence>
<dbReference type="SUPFAM" id="SSF52540">
    <property type="entry name" value="P-loop containing nucleoside triphosphate hydrolases"/>
    <property type="match status" value="1"/>
</dbReference>
<dbReference type="InterPro" id="IPR050130">
    <property type="entry name" value="ClpA_ClpB"/>
</dbReference>
<feature type="region of interest" description="Disordered" evidence="3">
    <location>
        <begin position="50"/>
        <end position="80"/>
    </location>
</feature>
<evidence type="ECO:0000256" key="2">
    <source>
        <dbReference type="ARBA" id="ARBA00022840"/>
    </source>
</evidence>
<dbReference type="EMBL" id="JBGBPQ010000007">
    <property type="protein sequence ID" value="KAL1522239.1"/>
    <property type="molecule type" value="Genomic_DNA"/>
</dbReference>
<accession>A0AB34JJZ0</accession>
<dbReference type="GO" id="GO:0016887">
    <property type="term" value="F:ATP hydrolysis activity"/>
    <property type="evidence" value="ECO:0007669"/>
    <property type="project" value="InterPro"/>
</dbReference>
<dbReference type="SMART" id="SM00382">
    <property type="entry name" value="AAA"/>
    <property type="match status" value="1"/>
</dbReference>
<evidence type="ECO:0000256" key="1">
    <source>
        <dbReference type="ARBA" id="ARBA00022741"/>
    </source>
</evidence>
<organism evidence="5 6">
    <name type="scientific">Prymnesium parvum</name>
    <name type="common">Toxic golden alga</name>
    <dbReference type="NCBI Taxonomy" id="97485"/>
    <lineage>
        <taxon>Eukaryota</taxon>
        <taxon>Haptista</taxon>
        <taxon>Haptophyta</taxon>
        <taxon>Prymnesiophyceae</taxon>
        <taxon>Prymnesiales</taxon>
        <taxon>Prymnesiaceae</taxon>
        <taxon>Prymnesium</taxon>
    </lineage>
</organism>
<dbReference type="PANTHER" id="PTHR11638:SF18">
    <property type="entry name" value="HEAT SHOCK PROTEIN 104"/>
    <property type="match status" value="1"/>
</dbReference>
<dbReference type="Gene3D" id="3.40.50.300">
    <property type="entry name" value="P-loop containing nucleotide triphosphate hydrolases"/>
    <property type="match status" value="1"/>
</dbReference>
<dbReference type="PRINTS" id="PR00300">
    <property type="entry name" value="CLPPROTEASEA"/>
</dbReference>
<dbReference type="GO" id="GO:0005737">
    <property type="term" value="C:cytoplasm"/>
    <property type="evidence" value="ECO:0007669"/>
    <property type="project" value="TreeGrafter"/>
</dbReference>
<keyword evidence="2" id="KW-0067">ATP-binding</keyword>
<keyword evidence="6" id="KW-1185">Reference proteome</keyword>
<feature type="compositionally biased region" description="Basic and acidic residues" evidence="3">
    <location>
        <begin position="52"/>
        <end position="78"/>
    </location>
</feature>
<gene>
    <name evidence="5" type="ORF">AB1Y20_021875</name>
</gene>
<dbReference type="AlphaFoldDB" id="A0AB34JJZ0"/>
<proteinExistence type="predicted"/>
<dbReference type="Pfam" id="PF07724">
    <property type="entry name" value="AAA_2"/>
    <property type="match status" value="1"/>
</dbReference>
<protein>
    <recommendedName>
        <fullName evidence="4">AAA+ ATPase domain-containing protein</fullName>
    </recommendedName>
</protein>
<feature type="domain" description="AAA+ ATPase" evidence="4">
    <location>
        <begin position="122"/>
        <end position="286"/>
    </location>
</feature>
<comment type="caution">
    <text evidence="5">The sequence shown here is derived from an EMBL/GenBank/DDBJ whole genome shotgun (WGS) entry which is preliminary data.</text>
</comment>
<name>A0AB34JJZ0_PRYPA</name>
<evidence type="ECO:0000313" key="5">
    <source>
        <dbReference type="EMBL" id="KAL1522239.1"/>
    </source>
</evidence>
<dbReference type="GO" id="GO:0034605">
    <property type="term" value="P:cellular response to heat"/>
    <property type="evidence" value="ECO:0007669"/>
    <property type="project" value="TreeGrafter"/>
</dbReference>
<dbReference type="InterPro" id="IPR003593">
    <property type="entry name" value="AAA+_ATPase"/>
</dbReference>
<evidence type="ECO:0000313" key="6">
    <source>
        <dbReference type="Proteomes" id="UP001515480"/>
    </source>
</evidence>
<keyword evidence="1" id="KW-0547">Nucleotide-binding</keyword>
<dbReference type="GO" id="GO:0005524">
    <property type="term" value="F:ATP binding"/>
    <property type="evidence" value="ECO:0007669"/>
    <property type="project" value="UniProtKB-KW"/>
</dbReference>